<gene>
    <name evidence="1" type="ORF">S01H4_27191</name>
</gene>
<accession>X1B380</accession>
<dbReference type="SUPFAM" id="SSF109604">
    <property type="entry name" value="HD-domain/PDEase-like"/>
    <property type="match status" value="1"/>
</dbReference>
<protein>
    <recommendedName>
        <fullName evidence="2">HD domain-containing protein</fullName>
    </recommendedName>
</protein>
<dbReference type="AlphaFoldDB" id="X1B380"/>
<evidence type="ECO:0008006" key="2">
    <source>
        <dbReference type="Google" id="ProtNLM"/>
    </source>
</evidence>
<proteinExistence type="predicted"/>
<organism evidence="1">
    <name type="scientific">marine sediment metagenome</name>
    <dbReference type="NCBI Taxonomy" id="412755"/>
    <lineage>
        <taxon>unclassified sequences</taxon>
        <taxon>metagenomes</taxon>
        <taxon>ecological metagenomes</taxon>
    </lineage>
</organism>
<comment type="caution">
    <text evidence="1">The sequence shown here is derived from an EMBL/GenBank/DDBJ whole genome shotgun (WGS) entry which is preliminary data.</text>
</comment>
<name>X1B380_9ZZZZ</name>
<dbReference type="Gene3D" id="1.10.3210.10">
    <property type="entry name" value="Hypothetical protein af1432"/>
    <property type="match status" value="1"/>
</dbReference>
<dbReference type="EMBL" id="BART01013237">
    <property type="protein sequence ID" value="GAG89445.1"/>
    <property type="molecule type" value="Genomic_DNA"/>
</dbReference>
<evidence type="ECO:0000313" key="1">
    <source>
        <dbReference type="EMBL" id="GAG89445.1"/>
    </source>
</evidence>
<feature type="non-terminal residue" evidence="1">
    <location>
        <position position="1"/>
    </location>
</feature>
<sequence length="150" mass="17169">ALDIGGWSLEDLSEMPYTLLVENVDITFPEHVSVVCRLCIAMEDVLQKAYGDRYSIDRDTLIAGALLADVGKLIEFHKEGDEYKWASMYQYLRHPFTGVGLCFKHKIPDSVMHIVATHSWEGDKFKRRPESIIFHHADFTDFDLTKFGSV</sequence>
<reference evidence="1" key="1">
    <citation type="journal article" date="2014" name="Front. Microbiol.">
        <title>High frequency of phylogenetically diverse reductive dehalogenase-homologous genes in deep subseafloor sedimentary metagenomes.</title>
        <authorList>
            <person name="Kawai M."/>
            <person name="Futagami T."/>
            <person name="Toyoda A."/>
            <person name="Takaki Y."/>
            <person name="Nishi S."/>
            <person name="Hori S."/>
            <person name="Arai W."/>
            <person name="Tsubouchi T."/>
            <person name="Morono Y."/>
            <person name="Uchiyama I."/>
            <person name="Ito T."/>
            <person name="Fujiyama A."/>
            <person name="Inagaki F."/>
            <person name="Takami H."/>
        </authorList>
    </citation>
    <scope>NUCLEOTIDE SEQUENCE</scope>
    <source>
        <strain evidence="1">Expedition CK06-06</strain>
    </source>
</reference>